<dbReference type="Proteomes" id="UP000176420">
    <property type="component" value="Unassembled WGS sequence"/>
</dbReference>
<feature type="signal peptide" evidence="1">
    <location>
        <begin position="1"/>
        <end position="19"/>
    </location>
</feature>
<proteinExistence type="predicted"/>
<sequence>MQKTMILGVLAIASAMLFAVPQKSEAYALNPPQGAVEINDADLQVLLSASQTPCDPTTTGFEGSCSETAKKLNGKILLLNTSGAMYRFYFIGDIGAWEGRLENYLPDGFYKVENKYYWVANNQKINLNKGKKTAYKNFMERIREDIPSRTAISGEMYDAFFGECYATNSTQCNTQNLRKYMRILKGKVVMTTRSGALAIIDPDGQQIFSIHNYKKFNQQIKSLPIGLQHIAEIPDYEFQN</sequence>
<evidence type="ECO:0000256" key="1">
    <source>
        <dbReference type="SAM" id="SignalP"/>
    </source>
</evidence>
<protein>
    <submittedName>
        <fullName evidence="2">Uncharacterized protein</fullName>
    </submittedName>
</protein>
<accession>A0A1G2BDB3</accession>
<evidence type="ECO:0000313" key="2">
    <source>
        <dbReference type="EMBL" id="OGY87218.1"/>
    </source>
</evidence>
<feature type="chain" id="PRO_5009582045" evidence="1">
    <location>
        <begin position="20"/>
        <end position="240"/>
    </location>
</feature>
<name>A0A1G2BDB3_9BACT</name>
<keyword evidence="1" id="KW-0732">Signal</keyword>
<dbReference type="AlphaFoldDB" id="A0A1G2BDB3"/>
<dbReference type="EMBL" id="MHKI01000010">
    <property type="protein sequence ID" value="OGY87218.1"/>
    <property type="molecule type" value="Genomic_DNA"/>
</dbReference>
<organism evidence="2 3">
    <name type="scientific">Candidatus Kerfeldbacteria bacterium RIFOXYB2_FULL_38_14</name>
    <dbReference type="NCBI Taxonomy" id="1798547"/>
    <lineage>
        <taxon>Bacteria</taxon>
        <taxon>Candidatus Kerfeldiibacteriota</taxon>
    </lineage>
</organism>
<evidence type="ECO:0000313" key="3">
    <source>
        <dbReference type="Proteomes" id="UP000176420"/>
    </source>
</evidence>
<reference evidence="2 3" key="1">
    <citation type="journal article" date="2016" name="Nat. Commun.">
        <title>Thousands of microbial genomes shed light on interconnected biogeochemical processes in an aquifer system.</title>
        <authorList>
            <person name="Anantharaman K."/>
            <person name="Brown C.T."/>
            <person name="Hug L.A."/>
            <person name="Sharon I."/>
            <person name="Castelle C.J."/>
            <person name="Probst A.J."/>
            <person name="Thomas B.C."/>
            <person name="Singh A."/>
            <person name="Wilkins M.J."/>
            <person name="Karaoz U."/>
            <person name="Brodie E.L."/>
            <person name="Williams K.H."/>
            <person name="Hubbard S.S."/>
            <person name="Banfield J.F."/>
        </authorList>
    </citation>
    <scope>NUCLEOTIDE SEQUENCE [LARGE SCALE GENOMIC DNA]</scope>
</reference>
<comment type="caution">
    <text evidence="2">The sequence shown here is derived from an EMBL/GenBank/DDBJ whole genome shotgun (WGS) entry which is preliminary data.</text>
</comment>
<gene>
    <name evidence="2" type="ORF">A2319_01065</name>
</gene>